<reference evidence="2 3" key="1">
    <citation type="journal article" date="2016" name="Antonie Van Leeuwenhoek">
        <title>Nocardia donostiensis sp. nov., isolated from human respiratory specimens.</title>
        <authorList>
            <person name="Ercibengoa M."/>
            <person name="Bell M."/>
            <person name="Marimon J.M."/>
            <person name="Humrighouse B."/>
            <person name="Klenk H.P."/>
            <person name="Potter G."/>
            <person name="Perez-Trallero E."/>
        </authorList>
    </citation>
    <scope>NUCLEOTIDE SEQUENCE [LARGE SCALE GENOMIC DNA]</scope>
    <source>
        <strain evidence="2 3">X1655</strain>
    </source>
</reference>
<dbReference type="EMBL" id="MUMY01000023">
    <property type="protein sequence ID" value="ONM46558.1"/>
    <property type="molecule type" value="Genomic_DNA"/>
</dbReference>
<feature type="compositionally biased region" description="Basic and acidic residues" evidence="1">
    <location>
        <begin position="43"/>
        <end position="62"/>
    </location>
</feature>
<comment type="caution">
    <text evidence="2">The sequence shown here is derived from an EMBL/GenBank/DDBJ whole genome shotgun (WGS) entry which is preliminary data.</text>
</comment>
<feature type="region of interest" description="Disordered" evidence="1">
    <location>
        <begin position="36"/>
        <end position="89"/>
    </location>
</feature>
<evidence type="ECO:0000313" key="3">
    <source>
        <dbReference type="Proteomes" id="UP000188836"/>
    </source>
</evidence>
<keyword evidence="3" id="KW-1185">Reference proteome</keyword>
<protein>
    <submittedName>
        <fullName evidence="2">Uncharacterized protein</fullName>
    </submittedName>
</protein>
<sequence>MRKAAQAHPRMRLVSLPILFASTWFRMAGRAAELVADRGGLGDNRDPRSQGRRELRPVRDRPGGSSFRRFDPCGQPAKSLPDPLALVVS</sequence>
<accession>A0A1V2TAS4</accession>
<name>A0A1V2TAS4_9NOCA</name>
<proteinExistence type="predicted"/>
<gene>
    <name evidence="2" type="ORF">B0T46_22535</name>
</gene>
<evidence type="ECO:0000313" key="2">
    <source>
        <dbReference type="EMBL" id="ONM46558.1"/>
    </source>
</evidence>
<organism evidence="2 3">
    <name type="scientific">Nocardia donostiensis</name>
    <dbReference type="NCBI Taxonomy" id="1538463"/>
    <lineage>
        <taxon>Bacteria</taxon>
        <taxon>Bacillati</taxon>
        <taxon>Actinomycetota</taxon>
        <taxon>Actinomycetes</taxon>
        <taxon>Mycobacteriales</taxon>
        <taxon>Nocardiaceae</taxon>
        <taxon>Nocardia</taxon>
    </lineage>
</organism>
<dbReference type="AlphaFoldDB" id="A0A1V2TAS4"/>
<evidence type="ECO:0000256" key="1">
    <source>
        <dbReference type="SAM" id="MobiDB-lite"/>
    </source>
</evidence>
<dbReference type="Proteomes" id="UP000188836">
    <property type="component" value="Unassembled WGS sequence"/>
</dbReference>